<keyword evidence="2 5" id="KW-0812">Transmembrane</keyword>
<dbReference type="CTD" id="75577824"/>
<keyword evidence="3 5" id="KW-1133">Transmembrane helix</keyword>
<feature type="transmembrane region" description="Helical" evidence="5">
    <location>
        <begin position="12"/>
        <end position="37"/>
    </location>
</feature>
<dbReference type="RefSeq" id="XP_051072982.1">
    <property type="nucleotide sequence ID" value="XM_051216851.1"/>
</dbReference>
<dbReference type="PANTHER" id="PTHR21284">
    <property type="entry name" value="EG:80H7.2 PROTEIN"/>
    <property type="match status" value="1"/>
</dbReference>
<reference evidence="6" key="3">
    <citation type="submission" date="2021-06" db="EMBL/GenBank/DDBJ databases">
        <title>Chromosome-level genome assembly for S. haematobium.</title>
        <authorList>
            <person name="Stroehlein A.J."/>
        </authorList>
    </citation>
    <scope>NUCLEOTIDE SEQUENCE</scope>
</reference>
<comment type="caution">
    <text evidence="6">The sequence shown here is derived from an EMBL/GenBank/DDBJ whole genome shotgun (WGS) entry which is preliminary data.</text>
</comment>
<dbReference type="EMBL" id="AMPZ03000001">
    <property type="protein sequence ID" value="KAH9593699.1"/>
    <property type="molecule type" value="Genomic_DNA"/>
</dbReference>
<dbReference type="Proteomes" id="UP000471633">
    <property type="component" value="Unassembled WGS sequence"/>
</dbReference>
<protein>
    <submittedName>
        <fullName evidence="6">Uncharacterized protein</fullName>
    </submittedName>
</protein>
<dbReference type="AlphaFoldDB" id="A0A922LTM1"/>
<organism evidence="6 7">
    <name type="scientific">Schistosoma haematobium</name>
    <name type="common">Blood fluke</name>
    <dbReference type="NCBI Taxonomy" id="6185"/>
    <lineage>
        <taxon>Eukaryota</taxon>
        <taxon>Metazoa</taxon>
        <taxon>Spiralia</taxon>
        <taxon>Lophotrochozoa</taxon>
        <taxon>Platyhelminthes</taxon>
        <taxon>Trematoda</taxon>
        <taxon>Digenea</taxon>
        <taxon>Strigeidida</taxon>
        <taxon>Schistosomatoidea</taxon>
        <taxon>Schistosomatidae</taxon>
        <taxon>Schistosoma</taxon>
    </lineage>
</organism>
<keyword evidence="4 5" id="KW-0472">Membrane</keyword>
<accession>A0A922LTM1</accession>
<reference evidence="6" key="2">
    <citation type="journal article" date="2019" name="Gigascience">
        <title>High-quality Schistosoma haematobium genome achieved by single-molecule and long-range sequencing.</title>
        <authorList>
            <person name="Stroehlein A.J."/>
            <person name="Korhonen P.K."/>
            <person name="Chong T.M."/>
            <person name="Lim Y.L."/>
            <person name="Chan K.G."/>
            <person name="Webster B."/>
            <person name="Rollinson D."/>
            <person name="Brindley P.J."/>
            <person name="Gasser R.B."/>
            <person name="Young N.D."/>
        </authorList>
    </citation>
    <scope>NUCLEOTIDE SEQUENCE</scope>
</reference>
<evidence type="ECO:0000256" key="1">
    <source>
        <dbReference type="ARBA" id="ARBA00004141"/>
    </source>
</evidence>
<dbReference type="KEGG" id="shx:MS3_00008523"/>
<dbReference type="GO" id="GO:0016020">
    <property type="term" value="C:membrane"/>
    <property type="evidence" value="ECO:0007669"/>
    <property type="project" value="UniProtKB-SubCell"/>
</dbReference>
<evidence type="ECO:0000313" key="7">
    <source>
        <dbReference type="Proteomes" id="UP000471633"/>
    </source>
</evidence>
<name>A0A922LTM1_SCHHA</name>
<evidence type="ECO:0000313" key="6">
    <source>
        <dbReference type="EMBL" id="KAH9593699.1"/>
    </source>
</evidence>
<dbReference type="Pfam" id="PF13903">
    <property type="entry name" value="Claudin_2"/>
    <property type="match status" value="1"/>
</dbReference>
<gene>
    <name evidence="6" type="ORF">MS3_00008523</name>
</gene>
<proteinExistence type="predicted"/>
<reference evidence="6" key="4">
    <citation type="journal article" date="2022" name="PLoS Pathog.">
        <title>Chromosome-level genome of Schistosoma haematobium underpins genome-wide explorations of molecular variation.</title>
        <authorList>
            <person name="Stroehlein A.J."/>
            <person name="Korhonen P.K."/>
            <person name="Lee V.V."/>
            <person name="Ralph S.A."/>
            <person name="Mentink-Kane M."/>
            <person name="You H."/>
            <person name="McManus D.P."/>
            <person name="Tchuente L.T."/>
            <person name="Stothard J.R."/>
            <person name="Kaur P."/>
            <person name="Dudchenko O."/>
            <person name="Aiden E.L."/>
            <person name="Yang B."/>
            <person name="Yang H."/>
            <person name="Emery A.M."/>
            <person name="Webster B.L."/>
            <person name="Brindley P.J."/>
            <person name="Rollinson D."/>
            <person name="Chang B.C.H."/>
            <person name="Gasser R.B."/>
            <person name="Young N.D."/>
        </authorList>
    </citation>
    <scope>NUCLEOTIDE SEQUENCE</scope>
</reference>
<comment type="subcellular location">
    <subcellularLocation>
        <location evidence="1">Membrane</location>
        <topology evidence="1">Multi-pass membrane protein</topology>
    </subcellularLocation>
</comment>
<evidence type="ECO:0000256" key="5">
    <source>
        <dbReference type="SAM" id="Phobius"/>
    </source>
</evidence>
<sequence>MKLGTIRRKHISFSMAVTFSFLAAIFNIIGFVSPFWIVSKSESNLGFQRLGLWEVCFDQFIFPEDYVSKAYQGCWYIYYPEYKYIRFWLNPPWFYLVQILSIISLICNLAGLLMIILVLCEVYGTKERKPHFVVMGLQSVALLWTTLSHQ</sequence>
<dbReference type="GeneID" id="75577824"/>
<feature type="transmembrane region" description="Helical" evidence="5">
    <location>
        <begin position="93"/>
        <end position="119"/>
    </location>
</feature>
<evidence type="ECO:0000256" key="2">
    <source>
        <dbReference type="ARBA" id="ARBA00022692"/>
    </source>
</evidence>
<dbReference type="InterPro" id="IPR004031">
    <property type="entry name" value="PMP22/EMP/MP20/Claudin"/>
</dbReference>
<reference evidence="6" key="1">
    <citation type="journal article" date="2012" name="Nat. Genet.">
        <title>Whole-genome sequence of Schistosoma haematobium.</title>
        <authorList>
            <person name="Young N.D."/>
            <person name="Jex A.R."/>
            <person name="Li B."/>
            <person name="Liu S."/>
            <person name="Yang L."/>
            <person name="Xiong Z."/>
            <person name="Li Y."/>
            <person name="Cantacessi C."/>
            <person name="Hall R.S."/>
            <person name="Xu X."/>
            <person name="Chen F."/>
            <person name="Wu X."/>
            <person name="Zerlotini A."/>
            <person name="Oliveira G."/>
            <person name="Hofmann A."/>
            <person name="Zhang G."/>
            <person name="Fang X."/>
            <person name="Kang Y."/>
            <person name="Campbell B.E."/>
            <person name="Loukas A."/>
            <person name="Ranganathan S."/>
            <person name="Rollinson D."/>
            <person name="Rinaldi G."/>
            <person name="Brindley P.J."/>
            <person name="Yang H."/>
            <person name="Wang J."/>
            <person name="Wang J."/>
            <person name="Gasser R.B."/>
        </authorList>
    </citation>
    <scope>NUCLEOTIDE SEQUENCE</scope>
</reference>
<evidence type="ECO:0000256" key="3">
    <source>
        <dbReference type="ARBA" id="ARBA00022989"/>
    </source>
</evidence>
<dbReference type="Gene3D" id="1.20.140.150">
    <property type="match status" value="1"/>
</dbReference>
<keyword evidence="7" id="KW-1185">Reference proteome</keyword>
<dbReference type="PANTHER" id="PTHR21284:SF12">
    <property type="entry name" value="EG:80H7.2 PROTEIN"/>
    <property type="match status" value="1"/>
</dbReference>
<evidence type="ECO:0000256" key="4">
    <source>
        <dbReference type="ARBA" id="ARBA00023136"/>
    </source>
</evidence>